<dbReference type="EMBL" id="MN740800">
    <property type="protein sequence ID" value="QHU12449.1"/>
    <property type="molecule type" value="Genomic_DNA"/>
</dbReference>
<evidence type="ECO:0000313" key="1">
    <source>
        <dbReference type="EMBL" id="QHU12449.1"/>
    </source>
</evidence>
<reference evidence="1" key="1">
    <citation type="journal article" date="2020" name="Nature">
        <title>Giant virus diversity and host interactions through global metagenomics.</title>
        <authorList>
            <person name="Schulz F."/>
            <person name="Roux S."/>
            <person name="Paez-Espino D."/>
            <person name="Jungbluth S."/>
            <person name="Walsh D.A."/>
            <person name="Denef V.J."/>
            <person name="McMahon K.D."/>
            <person name="Konstantinidis K.T."/>
            <person name="Eloe-Fadrosh E.A."/>
            <person name="Kyrpides N.C."/>
            <person name="Woyke T."/>
        </authorList>
    </citation>
    <scope>NUCLEOTIDE SEQUENCE</scope>
    <source>
        <strain evidence="1">GVMAG-S-1101171-110</strain>
    </source>
</reference>
<accession>A0A6C0K3Z2</accession>
<proteinExistence type="predicted"/>
<dbReference type="AlphaFoldDB" id="A0A6C0K3Z2"/>
<name>A0A6C0K3Z2_9ZZZZ</name>
<organism evidence="1">
    <name type="scientific">viral metagenome</name>
    <dbReference type="NCBI Taxonomy" id="1070528"/>
    <lineage>
        <taxon>unclassified sequences</taxon>
        <taxon>metagenomes</taxon>
        <taxon>organismal metagenomes</taxon>
    </lineage>
</organism>
<protein>
    <submittedName>
        <fullName evidence="1">Uncharacterized protein</fullName>
    </submittedName>
</protein>
<sequence>MGLVESTLRTQSVKPLVRPDSSAPLPSFSLESAKFADGKFGFVVTYVDIAKNTNISTYAVKNIVMKSTNEIVYSCEDDSIFTFTTDTITKKVFCFVQRTGIPTTVVRQCVTNYENLDDSSIDLIQTLYAKNQTTSNLFAIDVNGS</sequence>